<name>A0A836CBE8_9STRA</name>
<protein>
    <submittedName>
        <fullName evidence="1">Uncharacterized protein</fullName>
    </submittedName>
</protein>
<comment type="caution">
    <text evidence="1">The sequence shown here is derived from an EMBL/GenBank/DDBJ whole genome shotgun (WGS) entry which is preliminary data.</text>
</comment>
<evidence type="ECO:0000313" key="2">
    <source>
        <dbReference type="Proteomes" id="UP000664859"/>
    </source>
</evidence>
<organism evidence="1 2">
    <name type="scientific">Tribonema minus</name>
    <dbReference type="NCBI Taxonomy" id="303371"/>
    <lineage>
        <taxon>Eukaryota</taxon>
        <taxon>Sar</taxon>
        <taxon>Stramenopiles</taxon>
        <taxon>Ochrophyta</taxon>
        <taxon>PX clade</taxon>
        <taxon>Xanthophyceae</taxon>
        <taxon>Tribonematales</taxon>
        <taxon>Tribonemataceae</taxon>
        <taxon>Tribonema</taxon>
    </lineage>
</organism>
<dbReference type="EMBL" id="JAFCMP010000412">
    <property type="protein sequence ID" value="KAG5180145.1"/>
    <property type="molecule type" value="Genomic_DNA"/>
</dbReference>
<keyword evidence="2" id="KW-1185">Reference proteome</keyword>
<dbReference type="Proteomes" id="UP000664859">
    <property type="component" value="Unassembled WGS sequence"/>
</dbReference>
<proteinExistence type="predicted"/>
<accession>A0A836CBE8</accession>
<evidence type="ECO:0000313" key="1">
    <source>
        <dbReference type="EMBL" id="KAG5180145.1"/>
    </source>
</evidence>
<gene>
    <name evidence="1" type="ORF">JKP88DRAFT_247031</name>
</gene>
<dbReference type="AlphaFoldDB" id="A0A836CBE8"/>
<sequence length="233" mass="25754">MPSGGAAVGTGRTITVFRPRPAHNTTRQSRVASRCAELLVESPMPTPQGAAAPTTVSAAGGAKDNVLPGPASSSGDPLLTPLLADPLYYNFNYILDKRYILWYGIALKWCFKYCKYLCRHAEFTGTSSVADPYYSIQYFSFVCNDRCNDACTDYYEAVYLVEWSNADRERCALVWRTRTGKEGIHPARHGIVCFAMLGPYAISPVTFYEADFMGVTQVTRGQQQWRAEALQGG</sequence>
<reference evidence="1" key="1">
    <citation type="submission" date="2021-02" db="EMBL/GenBank/DDBJ databases">
        <title>First Annotated Genome of the Yellow-green Alga Tribonema minus.</title>
        <authorList>
            <person name="Mahan K.M."/>
        </authorList>
    </citation>
    <scope>NUCLEOTIDE SEQUENCE</scope>
    <source>
        <strain evidence="1">UTEX B ZZ1240</strain>
    </source>
</reference>